<comment type="similarity">
    <text evidence="2">Belongs to the LemA family.</text>
</comment>
<keyword evidence="4" id="KW-1133">Transmembrane helix</keyword>
<evidence type="ECO:0000313" key="6">
    <source>
        <dbReference type="EMBL" id="ABB37378.1"/>
    </source>
</evidence>
<dbReference type="Pfam" id="PF04011">
    <property type="entry name" value="LemA"/>
    <property type="match status" value="1"/>
</dbReference>
<gene>
    <name evidence="6" type="ordered locus">Dde_0577</name>
</gene>
<reference evidence="6 7" key="1">
    <citation type="journal article" date="2011" name="J. Bacteriol.">
        <title>Complete genome sequence and updated annotation of Desulfovibrio alaskensis G20.</title>
        <authorList>
            <person name="Hauser L.J."/>
            <person name="Land M.L."/>
            <person name="Brown S.D."/>
            <person name="Larimer F."/>
            <person name="Keller K.L."/>
            <person name="Rapp-Giles B.J."/>
            <person name="Price M.N."/>
            <person name="Lin M."/>
            <person name="Bruce D.C."/>
            <person name="Detter J.C."/>
            <person name="Tapia R."/>
            <person name="Han C.S."/>
            <person name="Goodwin L.A."/>
            <person name="Cheng J.F."/>
            <person name="Pitluck S."/>
            <person name="Copeland A."/>
            <person name="Lucas S."/>
            <person name="Nolan M."/>
            <person name="Lapidus A.L."/>
            <person name="Palumbo A.V."/>
            <person name="Wall J.D."/>
        </authorList>
    </citation>
    <scope>NUCLEOTIDE SEQUENCE [LARGE SCALE GENOMIC DNA]</scope>
    <source>
        <strain evidence="7">ATCC BAA 1058 / DSM 17464 / G20</strain>
    </source>
</reference>
<accession>Q315L8</accession>
<dbReference type="GO" id="GO:0016020">
    <property type="term" value="C:membrane"/>
    <property type="evidence" value="ECO:0007669"/>
    <property type="project" value="UniProtKB-SubCell"/>
</dbReference>
<dbReference type="RefSeq" id="WP_011366691.1">
    <property type="nucleotide sequence ID" value="NC_007519.1"/>
</dbReference>
<keyword evidence="3" id="KW-0812">Transmembrane</keyword>
<dbReference type="eggNOG" id="COG1704">
    <property type="taxonomic scope" value="Bacteria"/>
</dbReference>
<keyword evidence="7" id="KW-1185">Reference proteome</keyword>
<dbReference type="PANTHER" id="PTHR34478:SF1">
    <property type="entry name" value="PROTEIN LEMA"/>
    <property type="match status" value="1"/>
</dbReference>
<evidence type="ECO:0000256" key="5">
    <source>
        <dbReference type="ARBA" id="ARBA00023136"/>
    </source>
</evidence>
<evidence type="ECO:0000313" key="7">
    <source>
        <dbReference type="Proteomes" id="UP000002710"/>
    </source>
</evidence>
<proteinExistence type="inferred from homology"/>
<keyword evidence="5" id="KW-0472">Membrane</keyword>
<evidence type="ECO:0000256" key="4">
    <source>
        <dbReference type="ARBA" id="ARBA00022989"/>
    </source>
</evidence>
<dbReference type="Gene3D" id="1.20.1440.20">
    <property type="entry name" value="LemA-like domain"/>
    <property type="match status" value="1"/>
</dbReference>
<dbReference type="KEGG" id="dde:Dde_0577"/>
<comment type="subcellular location">
    <subcellularLocation>
        <location evidence="1">Membrane</location>
        <topology evidence="1">Single-pass membrane protein</topology>
    </subcellularLocation>
</comment>
<dbReference type="PANTHER" id="PTHR34478">
    <property type="entry name" value="PROTEIN LEMA"/>
    <property type="match status" value="1"/>
</dbReference>
<name>Q315L8_OLEA2</name>
<dbReference type="EMBL" id="CP000112">
    <property type="protein sequence ID" value="ABB37378.1"/>
    <property type="molecule type" value="Genomic_DNA"/>
</dbReference>
<evidence type="ECO:0000256" key="2">
    <source>
        <dbReference type="ARBA" id="ARBA00008854"/>
    </source>
</evidence>
<dbReference type="InterPro" id="IPR023353">
    <property type="entry name" value="LemA-like_dom_sf"/>
</dbReference>
<evidence type="ECO:0000256" key="3">
    <source>
        <dbReference type="ARBA" id="ARBA00022692"/>
    </source>
</evidence>
<evidence type="ECO:0000256" key="1">
    <source>
        <dbReference type="ARBA" id="ARBA00004167"/>
    </source>
</evidence>
<dbReference type="InterPro" id="IPR007156">
    <property type="entry name" value="MamQ_LemA"/>
</dbReference>
<dbReference type="HOGENOM" id="CLU_056714_0_1_7"/>
<protein>
    <submittedName>
        <fullName evidence="6">LemA family protein</fullName>
    </submittedName>
</protein>
<dbReference type="AlphaFoldDB" id="Q315L8"/>
<dbReference type="Proteomes" id="UP000002710">
    <property type="component" value="Chromosome"/>
</dbReference>
<dbReference type="SUPFAM" id="SSF140478">
    <property type="entry name" value="LemA-like"/>
    <property type="match status" value="1"/>
</dbReference>
<organism evidence="6 7">
    <name type="scientific">Oleidesulfovibrio alaskensis (strain ATCC BAA-1058 / DSM 17464 / G20)</name>
    <name type="common">Desulfovibrio alaskensis</name>
    <dbReference type="NCBI Taxonomy" id="207559"/>
    <lineage>
        <taxon>Bacteria</taxon>
        <taxon>Pseudomonadati</taxon>
        <taxon>Thermodesulfobacteriota</taxon>
        <taxon>Desulfovibrionia</taxon>
        <taxon>Desulfovibrionales</taxon>
        <taxon>Desulfovibrionaceae</taxon>
        <taxon>Oleidesulfovibrio</taxon>
    </lineage>
</organism>
<dbReference type="STRING" id="207559.Dde_0577"/>
<sequence length="184" mass="20508">MYIFIATAAPAALIVLWGIMLYNRFVRFRAMIEEAWSGIDVHLKQRHDLVPNLVATVRGYADHENQTLTAVTEARSRCMTAGGPQEAAVAESFLGQALGNLFALSESYPQLKADAGFRQLQEQLASLEDNIQNARRYYNGTVRQMNVAVDSFPSNIIAGIFKFSRADYFELEDAAQRAVPAVQF</sequence>